<keyword evidence="2" id="KW-0255">Endonuclease</keyword>
<dbReference type="EMBL" id="DYXC01000087">
    <property type="protein sequence ID" value="HJF14793.1"/>
    <property type="molecule type" value="Genomic_DNA"/>
</dbReference>
<keyword evidence="2" id="KW-0378">Hydrolase</keyword>
<dbReference type="AlphaFoldDB" id="A0A921FMG1"/>
<proteinExistence type="predicted"/>
<feature type="non-terminal residue" evidence="2">
    <location>
        <position position="1"/>
    </location>
</feature>
<sequence>ARQFSADQRRGLIARDRGCAAPNCKIPAPWCDAHHVDPWKDGGSTSVANAVLLCSHHHHAVHAGMWSINMRNGIAWFIPTPYLDPDRRPRRNRFWR</sequence>
<dbReference type="CDD" id="cd00085">
    <property type="entry name" value="HNHc"/>
    <property type="match status" value="1"/>
</dbReference>
<reference evidence="2" key="2">
    <citation type="submission" date="2021-09" db="EMBL/GenBank/DDBJ databases">
        <authorList>
            <person name="Gilroy R."/>
        </authorList>
    </citation>
    <scope>NUCLEOTIDE SEQUENCE</scope>
    <source>
        <strain evidence="2">ChiHjej13B12-14962</strain>
    </source>
</reference>
<feature type="domain" description="HNH nuclease" evidence="1">
    <location>
        <begin position="7"/>
        <end position="59"/>
    </location>
</feature>
<comment type="caution">
    <text evidence="2">The sequence shown here is derived from an EMBL/GenBank/DDBJ whole genome shotgun (WGS) entry which is preliminary data.</text>
</comment>
<dbReference type="SMART" id="SM00507">
    <property type="entry name" value="HNHc"/>
    <property type="match status" value="1"/>
</dbReference>
<evidence type="ECO:0000313" key="3">
    <source>
        <dbReference type="Proteomes" id="UP000703315"/>
    </source>
</evidence>
<dbReference type="RefSeq" id="WP_303905709.1">
    <property type="nucleotide sequence ID" value="NZ_DYXC01000087.1"/>
</dbReference>
<dbReference type="Gene3D" id="1.10.30.50">
    <property type="match status" value="1"/>
</dbReference>
<dbReference type="Proteomes" id="UP000703315">
    <property type="component" value="Unassembled WGS sequence"/>
</dbReference>
<evidence type="ECO:0000313" key="2">
    <source>
        <dbReference type="EMBL" id="HJF14793.1"/>
    </source>
</evidence>
<gene>
    <name evidence="2" type="ORF">K8V32_08315</name>
</gene>
<organism evidence="2 3">
    <name type="scientific">Enteractinococcus helveticum</name>
    <dbReference type="NCBI Taxonomy" id="1837282"/>
    <lineage>
        <taxon>Bacteria</taxon>
        <taxon>Bacillati</taxon>
        <taxon>Actinomycetota</taxon>
        <taxon>Actinomycetes</taxon>
        <taxon>Micrococcales</taxon>
        <taxon>Micrococcaceae</taxon>
    </lineage>
</organism>
<dbReference type="GO" id="GO:0004519">
    <property type="term" value="F:endonuclease activity"/>
    <property type="evidence" value="ECO:0007669"/>
    <property type="project" value="UniProtKB-KW"/>
</dbReference>
<accession>A0A921FMG1</accession>
<protein>
    <submittedName>
        <fullName evidence="2">HNH endonuclease</fullName>
    </submittedName>
</protein>
<name>A0A921FMG1_9MICC</name>
<keyword evidence="2" id="KW-0540">Nuclease</keyword>
<reference evidence="2" key="1">
    <citation type="journal article" date="2021" name="PeerJ">
        <title>Extensive microbial diversity within the chicken gut microbiome revealed by metagenomics and culture.</title>
        <authorList>
            <person name="Gilroy R."/>
            <person name="Ravi A."/>
            <person name="Getino M."/>
            <person name="Pursley I."/>
            <person name="Horton D.L."/>
            <person name="Alikhan N.F."/>
            <person name="Baker D."/>
            <person name="Gharbi K."/>
            <person name="Hall N."/>
            <person name="Watson M."/>
            <person name="Adriaenssens E.M."/>
            <person name="Foster-Nyarko E."/>
            <person name="Jarju S."/>
            <person name="Secka A."/>
            <person name="Antonio M."/>
            <person name="Oren A."/>
            <person name="Chaudhuri R.R."/>
            <person name="La Ragione R."/>
            <person name="Hildebrand F."/>
            <person name="Pallen M.J."/>
        </authorList>
    </citation>
    <scope>NUCLEOTIDE SEQUENCE</scope>
    <source>
        <strain evidence="2">ChiHjej13B12-14962</strain>
    </source>
</reference>
<evidence type="ECO:0000259" key="1">
    <source>
        <dbReference type="SMART" id="SM00507"/>
    </source>
</evidence>
<dbReference type="Pfam" id="PF13391">
    <property type="entry name" value="HNH_2"/>
    <property type="match status" value="1"/>
</dbReference>
<dbReference type="InterPro" id="IPR003615">
    <property type="entry name" value="HNH_nuc"/>
</dbReference>